<evidence type="ECO:0000313" key="4">
    <source>
        <dbReference type="Proteomes" id="UP000253772"/>
    </source>
</evidence>
<reference evidence="3 4" key="1">
    <citation type="submission" date="2019-03" db="EMBL/GenBank/DDBJ databases">
        <title>Comparative insights into the high quality Complete genome sequence of highly metal resistant Cupriavidus metallidurans strain BS1 isolated from a gold-copper mine.</title>
        <authorList>
            <person name="Mazhar H.S."/>
            <person name="Rensing C."/>
        </authorList>
    </citation>
    <scope>NUCLEOTIDE SEQUENCE [LARGE SCALE GENOMIC DNA]</scope>
    <source>
        <strain evidence="3 4">BS1</strain>
    </source>
</reference>
<dbReference type="InterPro" id="IPR023346">
    <property type="entry name" value="Lysozyme-like_dom_sf"/>
</dbReference>
<dbReference type="Gene3D" id="1.20.141.10">
    <property type="entry name" value="Chitosanase, subunit A, domain 1"/>
    <property type="match status" value="1"/>
</dbReference>
<sequence length="181" mass="19850">MSAFEQAFAKLLGIEGGYSNHKNDTGGATRYGITEAVARAEGYTGPMPQLPVDMAKAIYRRRYWDLLRLDDVAKLCPAISDKMFDIAVNMGTSIAGTFLQRSLNVLNRQGVDYADVIADGVVGPRSINALCAYFARRGEKAAPVLLKALNSLQGARYIELAERRPANEDFVFGWLDNRVGV</sequence>
<accession>A0A482IQP0</accession>
<dbReference type="Proteomes" id="UP000253772">
    <property type="component" value="Chromosome c1"/>
</dbReference>
<dbReference type="InterPro" id="IPR008565">
    <property type="entry name" value="TtsA-like_GH18_dom"/>
</dbReference>
<dbReference type="Pfam" id="PF09374">
    <property type="entry name" value="PG_binding_3"/>
    <property type="match status" value="1"/>
</dbReference>
<evidence type="ECO:0000259" key="1">
    <source>
        <dbReference type="Pfam" id="PF05838"/>
    </source>
</evidence>
<gene>
    <name evidence="3" type="ORF">DDF84_008720</name>
</gene>
<feature type="domain" description="TtsA-like Glycoside hydrolase family 108" evidence="1">
    <location>
        <begin position="9"/>
        <end position="91"/>
    </location>
</feature>
<dbReference type="InterPro" id="IPR018537">
    <property type="entry name" value="Peptidoglycan-bd_3"/>
</dbReference>
<evidence type="ECO:0000313" key="3">
    <source>
        <dbReference type="EMBL" id="QBP09837.1"/>
    </source>
</evidence>
<organism evidence="3 4">
    <name type="scientific">Cupriavidus metallidurans</name>
    <dbReference type="NCBI Taxonomy" id="119219"/>
    <lineage>
        <taxon>Bacteria</taxon>
        <taxon>Pseudomonadati</taxon>
        <taxon>Pseudomonadota</taxon>
        <taxon>Betaproteobacteria</taxon>
        <taxon>Burkholderiales</taxon>
        <taxon>Burkholderiaceae</taxon>
        <taxon>Cupriavidus</taxon>
    </lineage>
</organism>
<dbReference type="RefSeq" id="WP_017511692.1">
    <property type="nucleotide sequence ID" value="NZ_CP037900.1"/>
</dbReference>
<dbReference type="SUPFAM" id="SSF53955">
    <property type="entry name" value="Lysozyme-like"/>
    <property type="match status" value="1"/>
</dbReference>
<dbReference type="Pfam" id="PF05838">
    <property type="entry name" value="Glyco_hydro_108"/>
    <property type="match status" value="1"/>
</dbReference>
<protein>
    <submittedName>
        <fullName evidence="3">Uncharacterized protein</fullName>
    </submittedName>
</protein>
<proteinExistence type="predicted"/>
<dbReference type="AlphaFoldDB" id="A0A482IQP0"/>
<dbReference type="CDD" id="cd13926">
    <property type="entry name" value="N-acetylmuramidase_GH108"/>
    <property type="match status" value="1"/>
</dbReference>
<dbReference type="OrthoDB" id="9815229at2"/>
<feature type="domain" description="Peptidoglycan binding" evidence="2">
    <location>
        <begin position="98"/>
        <end position="179"/>
    </location>
</feature>
<dbReference type="EMBL" id="CP037900">
    <property type="protein sequence ID" value="QBP09837.1"/>
    <property type="molecule type" value="Genomic_DNA"/>
</dbReference>
<evidence type="ECO:0000259" key="2">
    <source>
        <dbReference type="Pfam" id="PF09374"/>
    </source>
</evidence>
<name>A0A482IQP0_9BURK</name>